<comment type="similarity">
    <text evidence="1">Belongs to the saccharopine dehydrogenase family.</text>
</comment>
<evidence type="ECO:0000256" key="1">
    <source>
        <dbReference type="ARBA" id="ARBA00038048"/>
    </source>
</evidence>
<evidence type="ECO:0000313" key="5">
    <source>
        <dbReference type="Proteomes" id="UP001178507"/>
    </source>
</evidence>
<accession>A0AA36MV83</accession>
<dbReference type="InterPro" id="IPR005097">
    <property type="entry name" value="Sacchrp_dh_NADP-bd"/>
</dbReference>
<organism evidence="4 5">
    <name type="scientific">Effrenium voratum</name>
    <dbReference type="NCBI Taxonomy" id="2562239"/>
    <lineage>
        <taxon>Eukaryota</taxon>
        <taxon>Sar</taxon>
        <taxon>Alveolata</taxon>
        <taxon>Dinophyceae</taxon>
        <taxon>Suessiales</taxon>
        <taxon>Symbiodiniaceae</taxon>
        <taxon>Effrenium</taxon>
    </lineage>
</organism>
<protein>
    <recommendedName>
        <fullName evidence="3">Saccharopine dehydrogenase NADP binding domain-containing protein</fullName>
    </recommendedName>
</protein>
<dbReference type="PANTHER" id="PTHR12286">
    <property type="entry name" value="SACCHAROPINE DEHYDROGENASE-LIKE OXIDOREDUCTASE"/>
    <property type="match status" value="1"/>
</dbReference>
<evidence type="ECO:0000313" key="4">
    <source>
        <dbReference type="EMBL" id="CAJ1381091.1"/>
    </source>
</evidence>
<name>A0AA36MV83_9DINO</name>
<dbReference type="EMBL" id="CAUJNA010000779">
    <property type="protein sequence ID" value="CAJ1381091.1"/>
    <property type="molecule type" value="Genomic_DNA"/>
</dbReference>
<dbReference type="SUPFAM" id="SSF51735">
    <property type="entry name" value="NAD(P)-binding Rossmann-fold domains"/>
    <property type="match status" value="1"/>
</dbReference>
<comment type="caution">
    <text evidence="4">The sequence shown here is derived from an EMBL/GenBank/DDBJ whole genome shotgun (WGS) entry which is preliminary data.</text>
</comment>
<dbReference type="GO" id="GO:0009247">
    <property type="term" value="P:glycolipid biosynthetic process"/>
    <property type="evidence" value="ECO:0007669"/>
    <property type="project" value="TreeGrafter"/>
</dbReference>
<dbReference type="Pfam" id="PF03435">
    <property type="entry name" value="Sacchrp_dh_NADP"/>
    <property type="match status" value="1"/>
</dbReference>
<feature type="chain" id="PRO_5041428670" description="Saccharopine dehydrogenase NADP binding domain-containing protein" evidence="2">
    <location>
        <begin position="16"/>
        <end position="393"/>
    </location>
</feature>
<proteinExistence type="inferred from homology"/>
<feature type="domain" description="Saccharopine dehydrogenase NADP binding" evidence="3">
    <location>
        <begin position="21"/>
        <end position="142"/>
    </location>
</feature>
<dbReference type="InterPro" id="IPR036291">
    <property type="entry name" value="NAD(P)-bd_dom_sf"/>
</dbReference>
<dbReference type="AlphaFoldDB" id="A0AA36MV83"/>
<evidence type="ECO:0000256" key="2">
    <source>
        <dbReference type="SAM" id="SignalP"/>
    </source>
</evidence>
<feature type="signal peptide" evidence="2">
    <location>
        <begin position="1"/>
        <end position="15"/>
    </location>
</feature>
<dbReference type="PANTHER" id="PTHR12286:SF5">
    <property type="entry name" value="SACCHAROPINE DEHYDROGENASE-LIKE OXIDOREDUCTASE"/>
    <property type="match status" value="1"/>
</dbReference>
<dbReference type="GO" id="GO:0005886">
    <property type="term" value="C:plasma membrane"/>
    <property type="evidence" value="ECO:0007669"/>
    <property type="project" value="TreeGrafter"/>
</dbReference>
<reference evidence="4" key="1">
    <citation type="submission" date="2023-08" db="EMBL/GenBank/DDBJ databases">
        <authorList>
            <person name="Chen Y."/>
            <person name="Shah S."/>
            <person name="Dougan E. K."/>
            <person name="Thang M."/>
            <person name="Chan C."/>
        </authorList>
    </citation>
    <scope>NUCLEOTIDE SEQUENCE</scope>
</reference>
<dbReference type="Proteomes" id="UP001178507">
    <property type="component" value="Unassembled WGS sequence"/>
</dbReference>
<dbReference type="Gene3D" id="3.40.50.720">
    <property type="entry name" value="NAD(P)-binding Rossmann-like Domain"/>
    <property type="match status" value="1"/>
</dbReference>
<gene>
    <name evidence="4" type="ORF">EVOR1521_LOCUS8881</name>
</gene>
<dbReference type="InterPro" id="IPR051276">
    <property type="entry name" value="Saccharopine_DH-like_oxidrdct"/>
</dbReference>
<keyword evidence="5" id="KW-1185">Reference proteome</keyword>
<evidence type="ECO:0000259" key="3">
    <source>
        <dbReference type="Pfam" id="PF03435"/>
    </source>
</evidence>
<sequence length="393" mass="41454">MARRALGFFLPLAAGAQLDLILYGADGCVGHFAAQHLVQQPNLSWAIAGRNASQLEALKASLHGVSMPQVLAKALDQDVKTWLGSTRAVISAAGPFSIHQGEALLSAAAELGIHYADTSDEFYWQREMIDKYDEVAIKSGAKVVLSSGFCALAADLGASLALENFSGELQLDAWLERYNGGVSAGVLNTAKVLKNASFPKAWEKDPYVLAPGAKSTLRKDTQVEGMGFPSWVASEGPIVSNLFGPYDARLLRRSLKLRVGASAGMYPKWAAFLAEHPGSWSTLSKCPTQAIYDGGSWSYRFKARSGASGDSEVLLSGAGDPGYRFTAVGLAEAGLCLAGKTGSCARTGAGIMTPMGAANVKVLADRLKSIGVLDIQTTRLESIPADSLPELVV</sequence>
<keyword evidence="2" id="KW-0732">Signal</keyword>